<evidence type="ECO:0000313" key="3">
    <source>
        <dbReference type="Proteomes" id="UP000799438"/>
    </source>
</evidence>
<evidence type="ECO:0000313" key="2">
    <source>
        <dbReference type="EMBL" id="KAF2138445.1"/>
    </source>
</evidence>
<keyword evidence="3" id="KW-1185">Reference proteome</keyword>
<dbReference type="Pfam" id="PF00075">
    <property type="entry name" value="RNase_H"/>
    <property type="match status" value="1"/>
</dbReference>
<evidence type="ECO:0000259" key="1">
    <source>
        <dbReference type="Pfam" id="PF00075"/>
    </source>
</evidence>
<dbReference type="SUPFAM" id="SSF53098">
    <property type="entry name" value="Ribonuclease H-like"/>
    <property type="match status" value="1"/>
</dbReference>
<reference evidence="2" key="1">
    <citation type="journal article" date="2020" name="Stud. Mycol.">
        <title>101 Dothideomycetes genomes: a test case for predicting lifestyles and emergence of pathogens.</title>
        <authorList>
            <person name="Haridas S."/>
            <person name="Albert R."/>
            <person name="Binder M."/>
            <person name="Bloem J."/>
            <person name="Labutti K."/>
            <person name="Salamov A."/>
            <person name="Andreopoulos B."/>
            <person name="Baker S."/>
            <person name="Barry K."/>
            <person name="Bills G."/>
            <person name="Bluhm B."/>
            <person name="Cannon C."/>
            <person name="Castanera R."/>
            <person name="Culley D."/>
            <person name="Daum C."/>
            <person name="Ezra D."/>
            <person name="Gonzalez J."/>
            <person name="Henrissat B."/>
            <person name="Kuo A."/>
            <person name="Liang C."/>
            <person name="Lipzen A."/>
            <person name="Lutzoni F."/>
            <person name="Magnuson J."/>
            <person name="Mondo S."/>
            <person name="Nolan M."/>
            <person name="Ohm R."/>
            <person name="Pangilinan J."/>
            <person name="Park H.-J."/>
            <person name="Ramirez L."/>
            <person name="Alfaro M."/>
            <person name="Sun H."/>
            <person name="Tritt A."/>
            <person name="Yoshinaga Y."/>
            <person name="Zwiers L.-H."/>
            <person name="Turgeon B."/>
            <person name="Goodwin S."/>
            <person name="Spatafora J."/>
            <person name="Crous P."/>
            <person name="Grigoriev I."/>
        </authorList>
    </citation>
    <scope>NUCLEOTIDE SEQUENCE</scope>
    <source>
        <strain evidence="2">CBS 121167</strain>
    </source>
</reference>
<dbReference type="InterPro" id="IPR012337">
    <property type="entry name" value="RNaseH-like_sf"/>
</dbReference>
<proteinExistence type="predicted"/>
<dbReference type="Gene3D" id="3.30.420.10">
    <property type="entry name" value="Ribonuclease H-like superfamily/Ribonuclease H"/>
    <property type="match status" value="1"/>
</dbReference>
<dbReference type="EMBL" id="ML995496">
    <property type="protein sequence ID" value="KAF2138445.1"/>
    <property type="molecule type" value="Genomic_DNA"/>
</dbReference>
<dbReference type="OrthoDB" id="245563at2759"/>
<name>A0A6A6B598_9PEZI</name>
<dbReference type="RefSeq" id="XP_033394158.1">
    <property type="nucleotide sequence ID" value="XM_033545284.1"/>
</dbReference>
<dbReference type="InterPro" id="IPR002156">
    <property type="entry name" value="RNaseH_domain"/>
</dbReference>
<dbReference type="GO" id="GO:0003676">
    <property type="term" value="F:nucleic acid binding"/>
    <property type="evidence" value="ECO:0007669"/>
    <property type="project" value="InterPro"/>
</dbReference>
<feature type="domain" description="RNase H type-1" evidence="1">
    <location>
        <begin position="79"/>
        <end position="215"/>
    </location>
</feature>
<sequence length="227" mass="26039">MPCIDSGRSDAELRVQKRRVAGNTIREGRMTSRLYDPSLDYYTIDIPRSDLVVYNQEKQILQLQMKVNEKPEPYPDESTVVIYIDGACRGEGTREAEATYGLYVGLGSDYNRSGRPCTTDWTFVHEIKKNDSKITRVIYATDSIFLVRALTEWIEEWIANDGFDSDRNQVEHFDKLRDLRNRFNIMQQVDAGGFEIQLWHVPPEKNQDADALAHGALTTRPTLQSTS</sequence>
<dbReference type="GO" id="GO:0004523">
    <property type="term" value="F:RNA-DNA hybrid ribonuclease activity"/>
    <property type="evidence" value="ECO:0007669"/>
    <property type="project" value="InterPro"/>
</dbReference>
<dbReference type="Proteomes" id="UP000799438">
    <property type="component" value="Unassembled WGS sequence"/>
</dbReference>
<gene>
    <name evidence="2" type="ORF">K452DRAFT_338489</name>
</gene>
<protein>
    <recommendedName>
        <fullName evidence="1">RNase H type-1 domain-containing protein</fullName>
    </recommendedName>
</protein>
<dbReference type="GeneID" id="54302784"/>
<organism evidence="2 3">
    <name type="scientific">Aplosporella prunicola CBS 121167</name>
    <dbReference type="NCBI Taxonomy" id="1176127"/>
    <lineage>
        <taxon>Eukaryota</taxon>
        <taxon>Fungi</taxon>
        <taxon>Dikarya</taxon>
        <taxon>Ascomycota</taxon>
        <taxon>Pezizomycotina</taxon>
        <taxon>Dothideomycetes</taxon>
        <taxon>Dothideomycetes incertae sedis</taxon>
        <taxon>Botryosphaeriales</taxon>
        <taxon>Aplosporellaceae</taxon>
        <taxon>Aplosporella</taxon>
    </lineage>
</organism>
<dbReference type="InterPro" id="IPR036397">
    <property type="entry name" value="RNaseH_sf"/>
</dbReference>
<accession>A0A6A6B598</accession>
<dbReference type="AlphaFoldDB" id="A0A6A6B598"/>